<evidence type="ECO:0000256" key="1">
    <source>
        <dbReference type="SAM" id="SignalP"/>
    </source>
</evidence>
<sequence length="261" mass="28093">MGSTRVLTIGVALVATLTGSAPAAAAPPPPKNEIVTDMEFKVGPAETTPGGRVVLSGWAGIVGKDTGNAGRVDFYFQGNKPEDKQVHLGSTQAGSSGKFRWTTAATVSGDYMAKYQHRTRDISADGFWGLKVYVDRPVDQFLYSWTADALSCLPKCTTEGPEQFISAGPIKVTLNRECLRPKSGGRIGFTADATNTYQPGAPGWRDFPEGEGPTEFELNPGITRGHFYLEWTSAAPASDNELTSCNLSFSASQKRTQREYI</sequence>
<evidence type="ECO:0000313" key="2">
    <source>
        <dbReference type="EMBL" id="MFC4071258.1"/>
    </source>
</evidence>
<gene>
    <name evidence="2" type="ORF">ACFO0C_40535</name>
</gene>
<proteinExistence type="predicted"/>
<evidence type="ECO:0008006" key="4">
    <source>
        <dbReference type="Google" id="ProtNLM"/>
    </source>
</evidence>
<organism evidence="2 3">
    <name type="scientific">Actinoplanes subglobosus</name>
    <dbReference type="NCBI Taxonomy" id="1547892"/>
    <lineage>
        <taxon>Bacteria</taxon>
        <taxon>Bacillati</taxon>
        <taxon>Actinomycetota</taxon>
        <taxon>Actinomycetes</taxon>
        <taxon>Micromonosporales</taxon>
        <taxon>Micromonosporaceae</taxon>
        <taxon>Actinoplanes</taxon>
    </lineage>
</organism>
<name>A0ABV8J7I0_9ACTN</name>
<dbReference type="EMBL" id="JBHSBL010000027">
    <property type="protein sequence ID" value="MFC4071258.1"/>
    <property type="molecule type" value="Genomic_DNA"/>
</dbReference>
<dbReference type="RefSeq" id="WP_378072129.1">
    <property type="nucleotide sequence ID" value="NZ_JBHSBL010000027.1"/>
</dbReference>
<feature type="signal peptide" evidence="1">
    <location>
        <begin position="1"/>
        <end position="25"/>
    </location>
</feature>
<protein>
    <recommendedName>
        <fullName evidence="4">Secreted protein</fullName>
    </recommendedName>
</protein>
<dbReference type="Proteomes" id="UP001595867">
    <property type="component" value="Unassembled WGS sequence"/>
</dbReference>
<evidence type="ECO:0000313" key="3">
    <source>
        <dbReference type="Proteomes" id="UP001595867"/>
    </source>
</evidence>
<comment type="caution">
    <text evidence="2">The sequence shown here is derived from an EMBL/GenBank/DDBJ whole genome shotgun (WGS) entry which is preliminary data.</text>
</comment>
<feature type="chain" id="PRO_5046359444" description="Secreted protein" evidence="1">
    <location>
        <begin position="26"/>
        <end position="261"/>
    </location>
</feature>
<accession>A0ABV8J7I0</accession>
<keyword evidence="3" id="KW-1185">Reference proteome</keyword>
<reference evidence="3" key="1">
    <citation type="journal article" date="2019" name="Int. J. Syst. Evol. Microbiol.">
        <title>The Global Catalogue of Microorganisms (GCM) 10K type strain sequencing project: providing services to taxonomists for standard genome sequencing and annotation.</title>
        <authorList>
            <consortium name="The Broad Institute Genomics Platform"/>
            <consortium name="The Broad Institute Genome Sequencing Center for Infectious Disease"/>
            <person name="Wu L."/>
            <person name="Ma J."/>
        </authorList>
    </citation>
    <scope>NUCLEOTIDE SEQUENCE [LARGE SCALE GENOMIC DNA]</scope>
    <source>
        <strain evidence="3">TBRC 5832</strain>
    </source>
</reference>
<keyword evidence="1" id="KW-0732">Signal</keyword>